<feature type="transmembrane region" description="Helical" evidence="9">
    <location>
        <begin position="458"/>
        <end position="481"/>
    </location>
</feature>
<feature type="transmembrane region" description="Helical" evidence="9">
    <location>
        <begin position="376"/>
        <end position="396"/>
    </location>
</feature>
<keyword evidence="4 9" id="KW-0812">Transmembrane</keyword>
<dbReference type="InterPro" id="IPR022764">
    <property type="entry name" value="Peptidase_S54_rhomboid_dom"/>
</dbReference>
<protein>
    <recommendedName>
        <fullName evidence="11">Peptidase S54 rhomboid domain-containing protein</fullName>
    </recommendedName>
</protein>
<accession>A0ABR2YGJ1</accession>
<evidence type="ECO:0000256" key="5">
    <source>
        <dbReference type="ARBA" id="ARBA00022801"/>
    </source>
</evidence>
<evidence type="ECO:0000256" key="2">
    <source>
        <dbReference type="ARBA" id="ARBA00009045"/>
    </source>
</evidence>
<keyword evidence="7 9" id="KW-0472">Membrane</keyword>
<evidence type="ECO:0000313" key="13">
    <source>
        <dbReference type="Proteomes" id="UP001491310"/>
    </source>
</evidence>
<dbReference type="Pfam" id="PF01694">
    <property type="entry name" value="Rhomboid"/>
    <property type="match status" value="2"/>
</dbReference>
<feature type="signal peptide" evidence="10">
    <location>
        <begin position="1"/>
        <end position="26"/>
    </location>
</feature>
<keyword evidence="10" id="KW-0732">Signal</keyword>
<keyword evidence="5" id="KW-0378">Hydrolase</keyword>
<evidence type="ECO:0000256" key="9">
    <source>
        <dbReference type="SAM" id="Phobius"/>
    </source>
</evidence>
<evidence type="ECO:0000256" key="8">
    <source>
        <dbReference type="SAM" id="MobiDB-lite"/>
    </source>
</evidence>
<feature type="transmembrane region" description="Helical" evidence="9">
    <location>
        <begin position="121"/>
        <end position="140"/>
    </location>
</feature>
<dbReference type="EMBL" id="JALJOT010000012">
    <property type="protein sequence ID" value="KAK9904826.1"/>
    <property type="molecule type" value="Genomic_DNA"/>
</dbReference>
<comment type="similarity">
    <text evidence="2">Belongs to the peptidase S54 family.</text>
</comment>
<feature type="region of interest" description="Disordered" evidence="8">
    <location>
        <begin position="221"/>
        <end position="273"/>
    </location>
</feature>
<evidence type="ECO:0000256" key="4">
    <source>
        <dbReference type="ARBA" id="ARBA00022692"/>
    </source>
</evidence>
<feature type="domain" description="Peptidase S54 rhomboid" evidence="11">
    <location>
        <begin position="455"/>
        <end position="602"/>
    </location>
</feature>
<dbReference type="InterPro" id="IPR035952">
    <property type="entry name" value="Rhomboid-like_sf"/>
</dbReference>
<evidence type="ECO:0000256" key="6">
    <source>
        <dbReference type="ARBA" id="ARBA00022989"/>
    </source>
</evidence>
<comment type="subcellular location">
    <subcellularLocation>
        <location evidence="1">Membrane</location>
        <topology evidence="1">Multi-pass membrane protein</topology>
    </subcellularLocation>
</comment>
<organism evidence="12 13">
    <name type="scientific">Coccomyxa subellipsoidea</name>
    <dbReference type="NCBI Taxonomy" id="248742"/>
    <lineage>
        <taxon>Eukaryota</taxon>
        <taxon>Viridiplantae</taxon>
        <taxon>Chlorophyta</taxon>
        <taxon>core chlorophytes</taxon>
        <taxon>Trebouxiophyceae</taxon>
        <taxon>Trebouxiophyceae incertae sedis</taxon>
        <taxon>Coccomyxaceae</taxon>
        <taxon>Coccomyxa</taxon>
    </lineage>
</organism>
<evidence type="ECO:0000256" key="10">
    <source>
        <dbReference type="SAM" id="SignalP"/>
    </source>
</evidence>
<dbReference type="PANTHER" id="PTHR43066:SF1">
    <property type="entry name" value="RHOMBOID PROTEIN 2"/>
    <property type="match status" value="1"/>
</dbReference>
<evidence type="ECO:0000256" key="7">
    <source>
        <dbReference type="ARBA" id="ARBA00023136"/>
    </source>
</evidence>
<evidence type="ECO:0000259" key="11">
    <source>
        <dbReference type="Pfam" id="PF01694"/>
    </source>
</evidence>
<name>A0ABR2YGJ1_9CHLO</name>
<feature type="compositionally biased region" description="Low complexity" evidence="8">
    <location>
        <begin position="228"/>
        <end position="250"/>
    </location>
</feature>
<dbReference type="PANTHER" id="PTHR43066">
    <property type="entry name" value="RHOMBOID-RELATED PROTEIN"/>
    <property type="match status" value="1"/>
</dbReference>
<feature type="chain" id="PRO_5047049327" description="Peptidase S54 rhomboid domain-containing protein" evidence="10">
    <location>
        <begin position="27"/>
        <end position="629"/>
    </location>
</feature>
<proteinExistence type="inferred from homology"/>
<evidence type="ECO:0000256" key="1">
    <source>
        <dbReference type="ARBA" id="ARBA00004141"/>
    </source>
</evidence>
<comment type="caution">
    <text evidence="12">The sequence shown here is derived from an EMBL/GenBank/DDBJ whole genome shotgun (WGS) entry which is preliminary data.</text>
</comment>
<keyword evidence="13" id="KW-1185">Reference proteome</keyword>
<feature type="domain" description="Peptidase S54 rhomboid" evidence="11">
    <location>
        <begin position="46"/>
        <end position="190"/>
    </location>
</feature>
<sequence>MEHRPPVTLGLVAGMVLLFFQPEGLMQYVPSISNACLQPYQILEGWQWTRLIWSAFLHADEVHLFYNMSSLLWKGAQLEPDLGSLKFLGLVGELLLLSHIATVGLAAAAAKALPDLLRSQYYGSCAIGFSAVLFALKVVLSHRTPGWSFVGGIALPTKYVCWAELAYIQLLTPRASFLGHLGGILAGLLHVHVIEGGGAVLPQLWESRRFTGRPFTGEARFANVNGGPQSPRSAAEARARSGGVAAGRPSQGRAAASRPREVEDEQSSANSRQSFYGSARVMEPLTGERPPVLRRPSWRRVLRWDKAVLTVALVAIALATTPDEKHFLNFVREYTQRGLGFLPGFAASSVVWLQMRSGLGFRCWNLWVCSLARYQSFWFLGIFNTWIPLPVSWAYGVLLRWHGSANNMLKDGEMRWPAPLEVLLALNVGVFLLWAFGSARRMTRHFEVSPGSLPRRPWTLLTATVSHSDLYSLVGNLQMLLMVGPGLQAELGWTLFATLYAAAGAAANLSAYVGSVLIRRRRLWETKGASAPVYALLACTALVQPYRRFVWLFGLQLNSLGLLGAKLLYEYVARRLGGGAVPDFWSRVVGAATGLAFASVLLDCKFLDCLPKTVVPWDGRVIASSALQR</sequence>
<evidence type="ECO:0000256" key="3">
    <source>
        <dbReference type="ARBA" id="ARBA00022670"/>
    </source>
</evidence>
<feature type="transmembrane region" description="Helical" evidence="9">
    <location>
        <begin position="493"/>
        <end position="514"/>
    </location>
</feature>
<feature type="transmembrane region" description="Helical" evidence="9">
    <location>
        <begin position="85"/>
        <end position="109"/>
    </location>
</feature>
<reference evidence="12 13" key="1">
    <citation type="journal article" date="2024" name="Nat. Commun.">
        <title>Phylogenomics reveals the evolutionary origins of lichenization in chlorophyte algae.</title>
        <authorList>
            <person name="Puginier C."/>
            <person name="Libourel C."/>
            <person name="Otte J."/>
            <person name="Skaloud P."/>
            <person name="Haon M."/>
            <person name="Grisel S."/>
            <person name="Petersen M."/>
            <person name="Berrin J.G."/>
            <person name="Delaux P.M."/>
            <person name="Dal Grande F."/>
            <person name="Keller J."/>
        </authorList>
    </citation>
    <scope>NUCLEOTIDE SEQUENCE [LARGE SCALE GENOMIC DNA]</scope>
    <source>
        <strain evidence="12 13">SAG 216-7</strain>
    </source>
</reference>
<keyword evidence="3" id="KW-0645">Protease</keyword>
<evidence type="ECO:0000313" key="12">
    <source>
        <dbReference type="EMBL" id="KAK9904826.1"/>
    </source>
</evidence>
<keyword evidence="6 9" id="KW-1133">Transmembrane helix</keyword>
<dbReference type="SUPFAM" id="SSF144091">
    <property type="entry name" value="Rhomboid-like"/>
    <property type="match status" value="2"/>
</dbReference>
<dbReference type="Proteomes" id="UP001491310">
    <property type="component" value="Unassembled WGS sequence"/>
</dbReference>
<feature type="transmembrane region" description="Helical" evidence="9">
    <location>
        <begin position="416"/>
        <end position="437"/>
    </location>
</feature>
<dbReference type="Gene3D" id="1.20.1540.10">
    <property type="entry name" value="Rhomboid-like"/>
    <property type="match status" value="2"/>
</dbReference>
<gene>
    <name evidence="12" type="ORF">WJX75_003411</name>
</gene>